<evidence type="ECO:0000313" key="19">
    <source>
        <dbReference type="EMBL" id="KAF2836820.1"/>
    </source>
</evidence>
<dbReference type="HAMAP" id="MF_00012">
    <property type="entry name" value="IlvD"/>
    <property type="match status" value="1"/>
</dbReference>
<dbReference type="EMBL" id="MU006102">
    <property type="protein sequence ID" value="KAF2836820.1"/>
    <property type="molecule type" value="Genomic_DNA"/>
</dbReference>
<feature type="domain" description="Dihydroxy-acid/6-phosphogluconate dehydratase C-terminal" evidence="18">
    <location>
        <begin position="402"/>
        <end position="593"/>
    </location>
</feature>
<dbReference type="InterPro" id="IPR042096">
    <property type="entry name" value="Dihydro-acid_dehy_C"/>
</dbReference>
<evidence type="ECO:0000256" key="4">
    <source>
        <dbReference type="ARBA" id="ARBA00022714"/>
    </source>
</evidence>
<reference evidence="19" key="1">
    <citation type="journal article" date="2020" name="Stud. Mycol.">
        <title>101 Dothideomycetes genomes: a test case for predicting lifestyles and emergence of pathogens.</title>
        <authorList>
            <person name="Haridas S."/>
            <person name="Albert R."/>
            <person name="Binder M."/>
            <person name="Bloem J."/>
            <person name="Labutti K."/>
            <person name="Salamov A."/>
            <person name="Andreopoulos B."/>
            <person name="Baker S."/>
            <person name="Barry K."/>
            <person name="Bills G."/>
            <person name="Bluhm B."/>
            <person name="Cannon C."/>
            <person name="Castanera R."/>
            <person name="Culley D."/>
            <person name="Daum C."/>
            <person name="Ezra D."/>
            <person name="Gonzalez J."/>
            <person name="Henrissat B."/>
            <person name="Kuo A."/>
            <person name="Liang C."/>
            <person name="Lipzen A."/>
            <person name="Lutzoni F."/>
            <person name="Magnuson J."/>
            <person name="Mondo S."/>
            <person name="Nolan M."/>
            <person name="Ohm R."/>
            <person name="Pangilinan J."/>
            <person name="Park H.-J."/>
            <person name="Ramirez L."/>
            <person name="Alfaro M."/>
            <person name="Sun H."/>
            <person name="Tritt A."/>
            <person name="Yoshinaga Y."/>
            <person name="Zwiers L.-H."/>
            <person name="Turgeon B."/>
            <person name="Goodwin S."/>
            <person name="Spatafora J."/>
            <person name="Crous P."/>
            <person name="Grigoriev I."/>
        </authorList>
    </citation>
    <scope>NUCLEOTIDE SEQUENCE</scope>
    <source>
        <strain evidence="19">CBS 101060</strain>
    </source>
</reference>
<dbReference type="GO" id="GO:0005739">
    <property type="term" value="C:mitochondrion"/>
    <property type="evidence" value="ECO:0007669"/>
    <property type="project" value="TreeGrafter"/>
</dbReference>
<keyword evidence="6" id="KW-0460">Magnesium</keyword>
<feature type="domain" description="Dihydroxy-acid/6-phosphogluconate dehydratase N-terminal" evidence="17">
    <location>
        <begin position="70"/>
        <end position="390"/>
    </location>
</feature>
<keyword evidence="8" id="KW-0411">Iron-sulfur</keyword>
<comment type="similarity">
    <text evidence="2">Belongs to the IlvD/Edd family.</text>
</comment>
<evidence type="ECO:0000256" key="11">
    <source>
        <dbReference type="ARBA" id="ARBA00029304"/>
    </source>
</evidence>
<dbReference type="PANTHER" id="PTHR21000:SF5">
    <property type="entry name" value="DIHYDROXY-ACID DEHYDRATASE, MITOCHONDRIAL"/>
    <property type="match status" value="1"/>
</dbReference>
<evidence type="ECO:0000256" key="8">
    <source>
        <dbReference type="ARBA" id="ARBA00023014"/>
    </source>
</evidence>
<keyword evidence="20" id="KW-1185">Reference proteome</keyword>
<keyword evidence="7" id="KW-0408">Iron</keyword>
<dbReference type="NCBIfam" id="NF002068">
    <property type="entry name" value="PRK00911.1"/>
    <property type="match status" value="1"/>
</dbReference>
<name>A0A9P4VP13_9PEZI</name>
<dbReference type="FunFam" id="3.50.30.80:FF:000001">
    <property type="entry name" value="Dihydroxy-acid dehydratase"/>
    <property type="match status" value="1"/>
</dbReference>
<comment type="pathway">
    <text evidence="12">Amino-acid biosynthesis; L-valine biosynthesis; L-valine from pyruvate: step 3/4.</text>
</comment>
<dbReference type="GO" id="GO:0008652">
    <property type="term" value="P:amino acid biosynthetic process"/>
    <property type="evidence" value="ECO:0007669"/>
    <property type="project" value="UniProtKB-KW"/>
</dbReference>
<dbReference type="NCBIfam" id="TIGR00110">
    <property type="entry name" value="ilvD"/>
    <property type="match status" value="1"/>
</dbReference>
<comment type="pathway">
    <text evidence="13">Amino-acid biosynthesis; L-isoleucine biosynthesis; L-isoleucine from 2-oxobutanoate: step 3/4.</text>
</comment>
<dbReference type="SUPFAM" id="SSF52016">
    <property type="entry name" value="LeuD/IlvD-like"/>
    <property type="match status" value="1"/>
</dbReference>
<keyword evidence="9" id="KW-0456">Lyase</keyword>
<evidence type="ECO:0000256" key="1">
    <source>
        <dbReference type="ARBA" id="ARBA00001946"/>
    </source>
</evidence>
<dbReference type="InterPro" id="IPR004404">
    <property type="entry name" value="DihydroxyA_deHydtase"/>
</dbReference>
<dbReference type="InterPro" id="IPR000581">
    <property type="entry name" value="ILV_EDD_N"/>
</dbReference>
<dbReference type="Gene3D" id="3.50.30.80">
    <property type="entry name" value="IlvD/EDD C-terminal domain-like"/>
    <property type="match status" value="1"/>
</dbReference>
<accession>A0A9P4VP13</accession>
<dbReference type="InterPro" id="IPR020558">
    <property type="entry name" value="DiOHA_6PGluconate_deHydtase_CS"/>
</dbReference>
<evidence type="ECO:0000256" key="10">
    <source>
        <dbReference type="ARBA" id="ARBA00023304"/>
    </source>
</evidence>
<dbReference type="OrthoDB" id="3851628at2759"/>
<comment type="caution">
    <text evidence="19">The sequence shown here is derived from an EMBL/GenBank/DDBJ whole genome shotgun (WGS) entry which is preliminary data.</text>
</comment>
<keyword evidence="3" id="KW-0028">Amino-acid biosynthesis</keyword>
<evidence type="ECO:0000259" key="18">
    <source>
        <dbReference type="Pfam" id="PF24877"/>
    </source>
</evidence>
<evidence type="ECO:0000256" key="2">
    <source>
        <dbReference type="ARBA" id="ARBA00006486"/>
    </source>
</evidence>
<comment type="catalytic activity">
    <reaction evidence="16">
        <text>(2R,3R)-2,3-dihydroxy-3-methylpentanoate = (S)-3-methyl-2-oxopentanoate + H2O</text>
        <dbReference type="Rhea" id="RHEA:27694"/>
        <dbReference type="ChEBI" id="CHEBI:15377"/>
        <dbReference type="ChEBI" id="CHEBI:35146"/>
        <dbReference type="ChEBI" id="CHEBI:49258"/>
        <dbReference type="EC" id="4.2.1.9"/>
    </reaction>
    <physiologicalReaction direction="left-to-right" evidence="16">
        <dbReference type="Rhea" id="RHEA:27695"/>
    </physiologicalReaction>
</comment>
<organism evidence="19 20">
    <name type="scientific">Patellaria atrata CBS 101060</name>
    <dbReference type="NCBI Taxonomy" id="1346257"/>
    <lineage>
        <taxon>Eukaryota</taxon>
        <taxon>Fungi</taxon>
        <taxon>Dikarya</taxon>
        <taxon>Ascomycota</taxon>
        <taxon>Pezizomycotina</taxon>
        <taxon>Dothideomycetes</taxon>
        <taxon>Dothideomycetes incertae sedis</taxon>
        <taxon>Patellariales</taxon>
        <taxon>Patellariaceae</taxon>
        <taxon>Patellaria</taxon>
    </lineage>
</organism>
<dbReference type="InterPro" id="IPR056740">
    <property type="entry name" value="ILV_EDD_C"/>
</dbReference>
<dbReference type="GO" id="GO:0009082">
    <property type="term" value="P:branched-chain amino acid biosynthetic process"/>
    <property type="evidence" value="ECO:0007669"/>
    <property type="project" value="UniProtKB-KW"/>
</dbReference>
<dbReference type="PROSITE" id="PS00886">
    <property type="entry name" value="ILVD_EDD_1"/>
    <property type="match status" value="1"/>
</dbReference>
<evidence type="ECO:0000259" key="17">
    <source>
        <dbReference type="Pfam" id="PF00920"/>
    </source>
</evidence>
<comment type="catalytic activity">
    <reaction evidence="11">
        <text>(2R)-2,3-dihydroxy-3-methylbutanoate = 3-methyl-2-oxobutanoate + H2O</text>
        <dbReference type="Rhea" id="RHEA:24809"/>
        <dbReference type="ChEBI" id="CHEBI:11851"/>
        <dbReference type="ChEBI" id="CHEBI:15377"/>
        <dbReference type="ChEBI" id="CHEBI:49072"/>
        <dbReference type="EC" id="4.2.1.9"/>
    </reaction>
    <physiologicalReaction direction="left-to-right" evidence="11">
        <dbReference type="Rhea" id="RHEA:24810"/>
    </physiologicalReaction>
</comment>
<evidence type="ECO:0000313" key="20">
    <source>
        <dbReference type="Proteomes" id="UP000799429"/>
    </source>
</evidence>
<dbReference type="SUPFAM" id="SSF143975">
    <property type="entry name" value="IlvD/EDD N-terminal domain-like"/>
    <property type="match status" value="1"/>
</dbReference>
<evidence type="ECO:0000256" key="7">
    <source>
        <dbReference type="ARBA" id="ARBA00023004"/>
    </source>
</evidence>
<dbReference type="PROSITE" id="PS00887">
    <property type="entry name" value="ILVD_EDD_2"/>
    <property type="match status" value="1"/>
</dbReference>
<gene>
    <name evidence="19" type="ORF">M501DRAFT_987086</name>
</gene>
<evidence type="ECO:0000256" key="6">
    <source>
        <dbReference type="ARBA" id="ARBA00022842"/>
    </source>
</evidence>
<protein>
    <recommendedName>
        <fullName evidence="14">dihydroxy-acid dehydratase</fullName>
        <ecNumber evidence="14">4.2.1.9</ecNumber>
    </recommendedName>
</protein>
<dbReference type="Pfam" id="PF24877">
    <property type="entry name" value="ILV_EDD_C"/>
    <property type="match status" value="1"/>
</dbReference>
<evidence type="ECO:0000256" key="12">
    <source>
        <dbReference type="ARBA" id="ARBA00029436"/>
    </source>
</evidence>
<comment type="cofactor">
    <cofactor evidence="1">
        <name>Mg(2+)</name>
        <dbReference type="ChEBI" id="CHEBI:18420"/>
    </cofactor>
</comment>
<dbReference type="EC" id="4.2.1.9" evidence="14"/>
<evidence type="ECO:0000256" key="5">
    <source>
        <dbReference type="ARBA" id="ARBA00022723"/>
    </source>
</evidence>
<dbReference type="Pfam" id="PF00920">
    <property type="entry name" value="ILVD_EDD_N"/>
    <property type="match status" value="1"/>
</dbReference>
<dbReference type="Proteomes" id="UP000799429">
    <property type="component" value="Unassembled WGS sequence"/>
</dbReference>
<keyword evidence="10" id="KW-0100">Branched-chain amino acid biosynthesis</keyword>
<evidence type="ECO:0000256" key="9">
    <source>
        <dbReference type="ARBA" id="ARBA00023239"/>
    </source>
</evidence>
<evidence type="ECO:0000256" key="3">
    <source>
        <dbReference type="ARBA" id="ARBA00022605"/>
    </source>
</evidence>
<dbReference type="GO" id="GO:0004160">
    <property type="term" value="F:dihydroxy-acid dehydratase activity"/>
    <property type="evidence" value="ECO:0007669"/>
    <property type="project" value="UniProtKB-EC"/>
</dbReference>
<keyword evidence="5" id="KW-0479">Metal-binding</keyword>
<dbReference type="InterPro" id="IPR037237">
    <property type="entry name" value="IlvD/EDD_N"/>
</dbReference>
<dbReference type="GO" id="GO:0051537">
    <property type="term" value="F:2 iron, 2 sulfur cluster binding"/>
    <property type="evidence" value="ECO:0007669"/>
    <property type="project" value="UniProtKB-KW"/>
</dbReference>
<sequence length="597" mass="64026">MLLPRITSVQARPAWCSRALWRPLRGLSTSTRRQAEELNKVSKHITQPKSQGASQAMLYATGLKEEDMNKAQVGIASTWFSGNPCNMHLMELNNVVKEGVQRAGLWPMQFNTIGVSDAISMGTKGMRYSLQSRDIIADSIESVMGGQWYDANISIPGCDKNMPGVVIAMGRHNRPSIMVYGGSIAPGCAKSLDNQKIDIVSAFQAYGQFIYGDINEEARFDIIRHACPGSGACGGMYTANTMATAIETIGLSLPGSSSNPAESQAKRLECLAAGGAIKNLLKEDIRPRDIMTRQAFENAMVVTTILGGSTNAVLHLIAMADSVGLKLTIDDFQAVSDRTPFLADLKPSGKYVMADLFNIGGTPALLKLLVREGVIDGSGITVTGKTLKENVESAPEFPSDQQVIKPFSSPIKSTGHIQILRGSLAPGGCVGKITGKEGLKFVGKAKVYNDEDDFIAALEREELKKGEKTVVVIRYEGPKGGPGMPEMLKPSAAIMGAGLGHDVALITDGRFSGGSHGFLIGHIVPEAQEGGPIGLVQDGDEITIDAETRRLDVNVSEADLEKRRSEWKAPPLKYNKGTLYKYAKNVKDASHGCITDA</sequence>
<proteinExistence type="inferred from homology"/>
<evidence type="ECO:0000256" key="16">
    <source>
        <dbReference type="ARBA" id="ARBA00052865"/>
    </source>
</evidence>
<dbReference type="PANTHER" id="PTHR21000">
    <property type="entry name" value="DIHYDROXY-ACID DEHYDRATASE DAD"/>
    <property type="match status" value="1"/>
</dbReference>
<dbReference type="InterPro" id="IPR050165">
    <property type="entry name" value="DHAD_IlvD/Edd"/>
</dbReference>
<dbReference type="GO" id="GO:0046872">
    <property type="term" value="F:metal ion binding"/>
    <property type="evidence" value="ECO:0007669"/>
    <property type="project" value="UniProtKB-KW"/>
</dbReference>
<keyword evidence="4" id="KW-0001">2Fe-2S</keyword>
<evidence type="ECO:0000256" key="15">
    <source>
        <dbReference type="ARBA" id="ARBA00034078"/>
    </source>
</evidence>
<evidence type="ECO:0000256" key="14">
    <source>
        <dbReference type="ARBA" id="ARBA00029490"/>
    </source>
</evidence>
<comment type="cofactor">
    <cofactor evidence="15">
        <name>[2Fe-2S] cluster</name>
        <dbReference type="ChEBI" id="CHEBI:190135"/>
    </cofactor>
</comment>
<dbReference type="AlphaFoldDB" id="A0A9P4VP13"/>
<evidence type="ECO:0000256" key="13">
    <source>
        <dbReference type="ARBA" id="ARBA00029437"/>
    </source>
</evidence>